<feature type="transmembrane region" description="Helical" evidence="2">
    <location>
        <begin position="173"/>
        <end position="192"/>
    </location>
</feature>
<keyword evidence="2" id="KW-0812">Transmembrane</keyword>
<keyword evidence="2" id="KW-1133">Transmembrane helix</keyword>
<feature type="transmembrane region" description="Helical" evidence="2">
    <location>
        <begin position="204"/>
        <end position="227"/>
    </location>
</feature>
<organism evidence="3 4">
    <name type="scientific">Mya arenaria</name>
    <name type="common">Soft-shell clam</name>
    <dbReference type="NCBI Taxonomy" id="6604"/>
    <lineage>
        <taxon>Eukaryota</taxon>
        <taxon>Metazoa</taxon>
        <taxon>Spiralia</taxon>
        <taxon>Lophotrochozoa</taxon>
        <taxon>Mollusca</taxon>
        <taxon>Bivalvia</taxon>
        <taxon>Autobranchia</taxon>
        <taxon>Heteroconchia</taxon>
        <taxon>Euheterodonta</taxon>
        <taxon>Imparidentia</taxon>
        <taxon>Neoheterodontei</taxon>
        <taxon>Myida</taxon>
        <taxon>Myoidea</taxon>
        <taxon>Myidae</taxon>
        <taxon>Mya</taxon>
    </lineage>
</organism>
<feature type="transmembrane region" description="Helical" evidence="2">
    <location>
        <begin position="7"/>
        <end position="30"/>
    </location>
</feature>
<evidence type="ECO:0000256" key="2">
    <source>
        <dbReference type="SAM" id="Phobius"/>
    </source>
</evidence>
<dbReference type="EMBL" id="CP111012">
    <property type="protein sequence ID" value="WAQ95145.1"/>
    <property type="molecule type" value="Genomic_DNA"/>
</dbReference>
<evidence type="ECO:0000256" key="1">
    <source>
        <dbReference type="SAM" id="MobiDB-lite"/>
    </source>
</evidence>
<feature type="transmembrane region" description="Helical" evidence="2">
    <location>
        <begin position="143"/>
        <end position="161"/>
    </location>
</feature>
<sequence>MTRKSTLVVLVVLLVLIVVNLVGIAIPVWYHKEHQHSINNSTNNSTSGTSITINTNLASALNSDTTSKPAHNNQPKDVEDNVDTTSVVTDPSSDDVTIIEDDSTPDRCVVHMHILEGLWQRHCIETHREGRFCEVDIQAITRILGDIILLFALLTIVRALCKHGNYNIEMVGSEIGIGGILMILGVMVYAAADTGELGYQARDLHVGWGLCVGGGAACFLLAVYCMCRHVYDSSPRIPSGYFPINDDDLDDELLQLDGSQAI</sequence>
<evidence type="ECO:0000313" key="4">
    <source>
        <dbReference type="Proteomes" id="UP001164746"/>
    </source>
</evidence>
<evidence type="ECO:0000313" key="3">
    <source>
        <dbReference type="EMBL" id="WAQ95145.1"/>
    </source>
</evidence>
<name>A0ABY7DEK1_MYAAR</name>
<keyword evidence="2" id="KW-0472">Membrane</keyword>
<proteinExistence type="predicted"/>
<gene>
    <name evidence="3" type="ORF">MAR_007616</name>
</gene>
<dbReference type="Proteomes" id="UP001164746">
    <property type="component" value="Chromosome 1"/>
</dbReference>
<protein>
    <submittedName>
        <fullName evidence="3">Uncharacterized protein</fullName>
    </submittedName>
</protein>
<keyword evidence="4" id="KW-1185">Reference proteome</keyword>
<feature type="compositionally biased region" description="Polar residues" evidence="1">
    <location>
        <begin position="62"/>
        <end position="73"/>
    </location>
</feature>
<accession>A0ABY7DEK1</accession>
<feature type="region of interest" description="Disordered" evidence="1">
    <location>
        <begin position="62"/>
        <end position="86"/>
    </location>
</feature>
<reference evidence="3" key="1">
    <citation type="submission" date="2022-11" db="EMBL/GenBank/DDBJ databases">
        <title>Centuries of genome instability and evolution in soft-shell clam transmissible cancer (bioRxiv).</title>
        <authorList>
            <person name="Hart S.F.M."/>
            <person name="Yonemitsu M.A."/>
            <person name="Giersch R.M."/>
            <person name="Beal B.F."/>
            <person name="Arriagada G."/>
            <person name="Davis B.W."/>
            <person name="Ostrander E.A."/>
            <person name="Goff S.P."/>
            <person name="Metzger M.J."/>
        </authorList>
    </citation>
    <scope>NUCLEOTIDE SEQUENCE</scope>
    <source>
        <strain evidence="3">MELC-2E11</strain>
        <tissue evidence="3">Siphon/mantle</tissue>
    </source>
</reference>